<dbReference type="PANTHER" id="PTHR22930">
    <property type="match status" value="1"/>
</dbReference>
<feature type="compositionally biased region" description="Acidic residues" evidence="1">
    <location>
        <begin position="381"/>
        <end position="394"/>
    </location>
</feature>
<dbReference type="AlphaFoldDB" id="A0AAF0XNS3"/>
<evidence type="ECO:0000259" key="2">
    <source>
        <dbReference type="Pfam" id="PF26138"/>
    </source>
</evidence>
<evidence type="ECO:0000313" key="3">
    <source>
        <dbReference type="EMBL" id="WOH11215.1"/>
    </source>
</evidence>
<dbReference type="PANTHER" id="PTHR22930:SF259">
    <property type="entry name" value="OS08G0106900 PROTEIN"/>
    <property type="match status" value="1"/>
</dbReference>
<sequence length="394" mass="45825">MVKYLLMIIDAILNVLRNYLSMIHEPIHRSLTRRPVTRLGYHFVNNLMKEDPHNFRELHRMYPNVFLKLCNIIREGASLEDTRFVSVEEMVATFLLIVGHNDRYCNVRQRFNRSHFATSTNFNKVLKALNTIAPQLMVKPGGVSPKISESTRFYPYFKDCVGAVDGTHIPAMVRGREISSYRNRHGFNSQNVLAACSAHDSKLLNDALSRRNGLELPQGIYIHHYSKYFLVDCGFANRRQFLAPLRGFRYHLKDFDGEGRHPRNANELFNLRHSSLRNSRFTIFKVAAPFSFQTQAELVLACAGLHNFLRKECRSDEFPVESTDDQFSDMDDHVYEPNLLSQQQQREEANNWRATIANAMWNNRPRNTTTNEEEGNNKEEGDNEEENDEEHMHL</sequence>
<name>A0AAF0XNS3_DAUCS</name>
<feature type="region of interest" description="Disordered" evidence="1">
    <location>
        <begin position="360"/>
        <end position="394"/>
    </location>
</feature>
<feature type="domain" description="DUF8040" evidence="2">
    <location>
        <begin position="40"/>
        <end position="129"/>
    </location>
</feature>
<reference evidence="3" key="2">
    <citation type="submission" date="2022-03" db="EMBL/GenBank/DDBJ databases">
        <title>Draft title - Genomic analysis of global carrot germplasm unveils the trajectory of domestication and the origin of high carotenoid orange carrot.</title>
        <authorList>
            <person name="Iorizzo M."/>
            <person name="Ellison S."/>
            <person name="Senalik D."/>
            <person name="Macko-Podgorni A."/>
            <person name="Grzebelus D."/>
            <person name="Bostan H."/>
            <person name="Rolling W."/>
            <person name="Curaba J."/>
            <person name="Simon P."/>
        </authorList>
    </citation>
    <scope>NUCLEOTIDE SEQUENCE</scope>
    <source>
        <tissue evidence="3">Leaf</tissue>
    </source>
</reference>
<protein>
    <recommendedName>
        <fullName evidence="2">DUF8040 domain-containing protein</fullName>
    </recommendedName>
</protein>
<dbReference type="Proteomes" id="UP000077755">
    <property type="component" value="Chromosome 8"/>
</dbReference>
<evidence type="ECO:0000313" key="4">
    <source>
        <dbReference type="Proteomes" id="UP000077755"/>
    </source>
</evidence>
<dbReference type="EMBL" id="CP093350">
    <property type="protein sequence ID" value="WOH11215.1"/>
    <property type="molecule type" value="Genomic_DNA"/>
</dbReference>
<evidence type="ECO:0000256" key="1">
    <source>
        <dbReference type="SAM" id="MobiDB-lite"/>
    </source>
</evidence>
<dbReference type="InterPro" id="IPR045249">
    <property type="entry name" value="HARBI1-like"/>
</dbReference>
<gene>
    <name evidence="3" type="ORF">DCAR_0830695</name>
</gene>
<organism evidence="3 4">
    <name type="scientific">Daucus carota subsp. sativus</name>
    <name type="common">Carrot</name>
    <dbReference type="NCBI Taxonomy" id="79200"/>
    <lineage>
        <taxon>Eukaryota</taxon>
        <taxon>Viridiplantae</taxon>
        <taxon>Streptophyta</taxon>
        <taxon>Embryophyta</taxon>
        <taxon>Tracheophyta</taxon>
        <taxon>Spermatophyta</taxon>
        <taxon>Magnoliopsida</taxon>
        <taxon>eudicotyledons</taxon>
        <taxon>Gunneridae</taxon>
        <taxon>Pentapetalae</taxon>
        <taxon>asterids</taxon>
        <taxon>campanulids</taxon>
        <taxon>Apiales</taxon>
        <taxon>Apiaceae</taxon>
        <taxon>Apioideae</taxon>
        <taxon>Scandiceae</taxon>
        <taxon>Daucinae</taxon>
        <taxon>Daucus</taxon>
        <taxon>Daucus sect. Daucus</taxon>
    </lineage>
</organism>
<reference evidence="3" key="1">
    <citation type="journal article" date="2016" name="Nat. Genet.">
        <title>A high-quality carrot genome assembly provides new insights into carotenoid accumulation and asterid genome evolution.</title>
        <authorList>
            <person name="Iorizzo M."/>
            <person name="Ellison S."/>
            <person name="Senalik D."/>
            <person name="Zeng P."/>
            <person name="Satapoomin P."/>
            <person name="Huang J."/>
            <person name="Bowman M."/>
            <person name="Iovene M."/>
            <person name="Sanseverino W."/>
            <person name="Cavagnaro P."/>
            <person name="Yildiz M."/>
            <person name="Macko-Podgorni A."/>
            <person name="Moranska E."/>
            <person name="Grzebelus E."/>
            <person name="Grzebelus D."/>
            <person name="Ashrafi H."/>
            <person name="Zheng Z."/>
            <person name="Cheng S."/>
            <person name="Spooner D."/>
            <person name="Van Deynze A."/>
            <person name="Simon P."/>
        </authorList>
    </citation>
    <scope>NUCLEOTIDE SEQUENCE</scope>
    <source>
        <tissue evidence="3">Leaf</tissue>
    </source>
</reference>
<keyword evidence="4" id="KW-1185">Reference proteome</keyword>
<proteinExistence type="predicted"/>
<dbReference type="Pfam" id="PF26138">
    <property type="entry name" value="DUF8040"/>
    <property type="match status" value="1"/>
</dbReference>
<accession>A0AAF0XNS3</accession>
<dbReference type="InterPro" id="IPR058353">
    <property type="entry name" value="DUF8040"/>
</dbReference>